<keyword evidence="3" id="KW-1185">Reference proteome</keyword>
<sequence length="146" mass="16870">MRDRFWELPLKSLQPDEWEALCDGCGKCCLNKIEYEDTGELAFTRVSCKLLDGQTCQCSNYAKRHDYVPDCIVLTPKKLKEIAWWLPATCAYRLRTEGKPLYPWHHLISGSRESVHEAGISIRGRTVSELTVTEDDWDDYIIEDLA</sequence>
<dbReference type="Pfam" id="PF03692">
    <property type="entry name" value="CxxCxxCC"/>
    <property type="match status" value="1"/>
</dbReference>
<dbReference type="InterPro" id="IPR005358">
    <property type="entry name" value="Puta_zinc/iron-chelating_dom"/>
</dbReference>
<dbReference type="Proteomes" id="UP001269144">
    <property type="component" value="Unassembled WGS sequence"/>
</dbReference>
<gene>
    <name evidence="2" type="ORF">RGQ15_09670</name>
</gene>
<dbReference type="PANTHER" id="PTHR37421">
    <property type="entry name" value="UPF0260 PROTEIN YCGN"/>
    <property type="match status" value="1"/>
</dbReference>
<evidence type="ECO:0000313" key="2">
    <source>
        <dbReference type="EMBL" id="MDS9467835.1"/>
    </source>
</evidence>
<dbReference type="InterPro" id="IPR008228">
    <property type="entry name" value="UCP006173"/>
</dbReference>
<name>A0ABU2HTF3_9RHOB</name>
<evidence type="ECO:0000313" key="3">
    <source>
        <dbReference type="Proteomes" id="UP001269144"/>
    </source>
</evidence>
<comment type="similarity">
    <text evidence="1">Belongs to the UPF0260 family.</text>
</comment>
<organism evidence="2 3">
    <name type="scientific">Paracoccus aurantius</name>
    <dbReference type="NCBI Taxonomy" id="3073814"/>
    <lineage>
        <taxon>Bacteria</taxon>
        <taxon>Pseudomonadati</taxon>
        <taxon>Pseudomonadota</taxon>
        <taxon>Alphaproteobacteria</taxon>
        <taxon>Rhodobacterales</taxon>
        <taxon>Paracoccaceae</taxon>
        <taxon>Paracoccus</taxon>
    </lineage>
</organism>
<dbReference type="NCBIfam" id="NF003507">
    <property type="entry name" value="PRK05170.2-5"/>
    <property type="match status" value="1"/>
</dbReference>
<protein>
    <recommendedName>
        <fullName evidence="1">UPF0260 protein RGQ15_09670</fullName>
    </recommendedName>
</protein>
<proteinExistence type="inferred from homology"/>
<accession>A0ABU2HTF3</accession>
<dbReference type="PANTHER" id="PTHR37421:SF1">
    <property type="entry name" value="UPF0260 PROTEIN YCGN"/>
    <property type="match status" value="1"/>
</dbReference>
<evidence type="ECO:0000256" key="1">
    <source>
        <dbReference type="HAMAP-Rule" id="MF_00676"/>
    </source>
</evidence>
<comment type="caution">
    <text evidence="2">The sequence shown here is derived from an EMBL/GenBank/DDBJ whole genome shotgun (WGS) entry which is preliminary data.</text>
</comment>
<dbReference type="RefSeq" id="WP_311160006.1">
    <property type="nucleotide sequence ID" value="NZ_JAVQLW010000001.1"/>
</dbReference>
<reference evidence="3" key="1">
    <citation type="submission" date="2023-07" db="EMBL/GenBank/DDBJ databases">
        <title>Paracoccus sp. MBLB3053 whole genome sequence.</title>
        <authorList>
            <person name="Hwang C.Y."/>
            <person name="Cho E.-S."/>
            <person name="Seo M.-J."/>
        </authorList>
    </citation>
    <scope>NUCLEOTIDE SEQUENCE [LARGE SCALE GENOMIC DNA]</scope>
    <source>
        <strain evidence="3">MBLB3053</strain>
    </source>
</reference>
<dbReference type="EMBL" id="JAVQLW010000001">
    <property type="protein sequence ID" value="MDS9467835.1"/>
    <property type="molecule type" value="Genomic_DNA"/>
</dbReference>
<dbReference type="PIRSF" id="PIRSF006173">
    <property type="entry name" value="UCP006173"/>
    <property type="match status" value="1"/>
</dbReference>
<dbReference type="HAMAP" id="MF_00676">
    <property type="entry name" value="UPF0260"/>
    <property type="match status" value="1"/>
</dbReference>
<dbReference type="NCBIfam" id="NF003501">
    <property type="entry name" value="PRK05170.1-5"/>
    <property type="match status" value="1"/>
</dbReference>